<dbReference type="Proteomes" id="UP000796761">
    <property type="component" value="Unassembled WGS sequence"/>
</dbReference>
<comment type="caution">
    <text evidence="1">The sequence shown here is derived from an EMBL/GenBank/DDBJ whole genome shotgun (WGS) entry which is preliminary data.</text>
</comment>
<sequence length="104" mass="11770">MGTSERDRLEKSKKKPKEFYGHYSAIYPPSCQADTKFHVLFTTHAILDPDMSYVNLSNLYQDQVIFTQNCKNLVFMTRLGGDSDQSGLAGDVLAYGKELELNDL</sequence>
<evidence type="ECO:0000313" key="2">
    <source>
        <dbReference type="Proteomes" id="UP000796761"/>
    </source>
</evidence>
<name>A0A8K1G362_9PASS</name>
<organism evidence="1 2">
    <name type="scientific">Zosterops borbonicus</name>
    <dbReference type="NCBI Taxonomy" id="364589"/>
    <lineage>
        <taxon>Eukaryota</taxon>
        <taxon>Metazoa</taxon>
        <taxon>Chordata</taxon>
        <taxon>Craniata</taxon>
        <taxon>Vertebrata</taxon>
        <taxon>Euteleostomi</taxon>
        <taxon>Archelosauria</taxon>
        <taxon>Archosauria</taxon>
        <taxon>Dinosauria</taxon>
        <taxon>Saurischia</taxon>
        <taxon>Theropoda</taxon>
        <taxon>Coelurosauria</taxon>
        <taxon>Aves</taxon>
        <taxon>Neognathae</taxon>
        <taxon>Neoaves</taxon>
        <taxon>Telluraves</taxon>
        <taxon>Australaves</taxon>
        <taxon>Passeriformes</taxon>
        <taxon>Sylvioidea</taxon>
        <taxon>Zosteropidae</taxon>
        <taxon>Zosterops</taxon>
    </lineage>
</organism>
<gene>
    <name evidence="1" type="ORF">HGM15179_016197</name>
</gene>
<reference evidence="1" key="1">
    <citation type="submission" date="2019-04" db="EMBL/GenBank/DDBJ databases">
        <title>Genome assembly of Zosterops borbonicus 15179.</title>
        <authorList>
            <person name="Leroy T."/>
            <person name="Anselmetti Y."/>
            <person name="Tilak M.-K."/>
            <person name="Nabholz B."/>
        </authorList>
    </citation>
    <scope>NUCLEOTIDE SEQUENCE</scope>
    <source>
        <strain evidence="1">HGM_15179</strain>
        <tissue evidence="1">Muscle</tissue>
    </source>
</reference>
<protein>
    <submittedName>
        <fullName evidence="1">Uncharacterized protein</fullName>
    </submittedName>
</protein>
<dbReference type="EMBL" id="SWJQ01000784">
    <property type="protein sequence ID" value="TRZ10911.1"/>
    <property type="molecule type" value="Genomic_DNA"/>
</dbReference>
<keyword evidence="2" id="KW-1185">Reference proteome</keyword>
<accession>A0A8K1G362</accession>
<dbReference type="AlphaFoldDB" id="A0A8K1G362"/>
<proteinExistence type="predicted"/>
<evidence type="ECO:0000313" key="1">
    <source>
        <dbReference type="EMBL" id="TRZ10911.1"/>
    </source>
</evidence>